<protein>
    <submittedName>
        <fullName evidence="2">Uncharacterized protein</fullName>
    </submittedName>
</protein>
<feature type="non-terminal residue" evidence="2">
    <location>
        <position position="66"/>
    </location>
</feature>
<dbReference type="Proteomes" id="UP001177670">
    <property type="component" value="Unassembled WGS sequence"/>
</dbReference>
<accession>A0AA40G3E6</accession>
<dbReference type="AlphaFoldDB" id="A0AA40G3E6"/>
<name>A0AA40G3E6_9HYME</name>
<proteinExistence type="predicted"/>
<sequence length="66" mass="6983">MQSDVSGPTIPRLRVSNTRLAQVASGCAPSVEVLPISDVKQNRCGNTARMDGRPALAGSYNNKRLG</sequence>
<comment type="caution">
    <text evidence="2">The sequence shown here is derived from an EMBL/GenBank/DDBJ whole genome shotgun (WGS) entry which is preliminary data.</text>
</comment>
<evidence type="ECO:0000256" key="1">
    <source>
        <dbReference type="SAM" id="MobiDB-lite"/>
    </source>
</evidence>
<evidence type="ECO:0000313" key="3">
    <source>
        <dbReference type="Proteomes" id="UP001177670"/>
    </source>
</evidence>
<gene>
    <name evidence="2" type="ORF">K0M31_018433</name>
</gene>
<reference evidence="2" key="1">
    <citation type="submission" date="2021-10" db="EMBL/GenBank/DDBJ databases">
        <title>Melipona bicolor Genome sequencing and assembly.</title>
        <authorList>
            <person name="Araujo N.S."/>
            <person name="Arias M.C."/>
        </authorList>
    </citation>
    <scope>NUCLEOTIDE SEQUENCE</scope>
    <source>
        <strain evidence="2">USP_2M_L1-L4_2017</strain>
        <tissue evidence="2">Whole body</tissue>
    </source>
</reference>
<dbReference type="EMBL" id="JAHYIQ010000007">
    <property type="protein sequence ID" value="KAK1130296.1"/>
    <property type="molecule type" value="Genomic_DNA"/>
</dbReference>
<keyword evidence="3" id="KW-1185">Reference proteome</keyword>
<evidence type="ECO:0000313" key="2">
    <source>
        <dbReference type="EMBL" id="KAK1130296.1"/>
    </source>
</evidence>
<feature type="region of interest" description="Disordered" evidence="1">
    <location>
        <begin position="43"/>
        <end position="66"/>
    </location>
</feature>
<organism evidence="2 3">
    <name type="scientific">Melipona bicolor</name>
    <dbReference type="NCBI Taxonomy" id="60889"/>
    <lineage>
        <taxon>Eukaryota</taxon>
        <taxon>Metazoa</taxon>
        <taxon>Ecdysozoa</taxon>
        <taxon>Arthropoda</taxon>
        <taxon>Hexapoda</taxon>
        <taxon>Insecta</taxon>
        <taxon>Pterygota</taxon>
        <taxon>Neoptera</taxon>
        <taxon>Endopterygota</taxon>
        <taxon>Hymenoptera</taxon>
        <taxon>Apocrita</taxon>
        <taxon>Aculeata</taxon>
        <taxon>Apoidea</taxon>
        <taxon>Anthophila</taxon>
        <taxon>Apidae</taxon>
        <taxon>Melipona</taxon>
    </lineage>
</organism>